<dbReference type="AlphaFoldDB" id="A0A2Z3HI73"/>
<gene>
    <name evidence="1" type="ORF">C1280_34000</name>
</gene>
<keyword evidence="2" id="KW-1185">Reference proteome</keyword>
<reference evidence="1 2" key="1">
    <citation type="submission" date="2018-01" db="EMBL/GenBank/DDBJ databases">
        <title>G. obscuriglobus.</title>
        <authorList>
            <person name="Franke J."/>
            <person name="Blomberg W."/>
            <person name="Selmecki A."/>
        </authorList>
    </citation>
    <scope>NUCLEOTIDE SEQUENCE [LARGE SCALE GENOMIC DNA]</scope>
    <source>
        <strain evidence="1 2">DSM 5831</strain>
    </source>
</reference>
<proteinExistence type="predicted"/>
<dbReference type="KEGG" id="gog:C1280_34000"/>
<evidence type="ECO:0000313" key="2">
    <source>
        <dbReference type="Proteomes" id="UP000245802"/>
    </source>
</evidence>
<accession>A0A2Z3HI73</accession>
<dbReference type="Proteomes" id="UP000245802">
    <property type="component" value="Chromosome"/>
</dbReference>
<sequence>MIRNVLAAAVVVVLGGAVVAAELKSGPQVGAKVPGAFHPYNVNGEDAGKTACLYCKAGDSPAVMVFARTGDDAMTHKLLKALDAETVKNAKAEMYTFGIFQGDKAALEPQLKDAAKKADLKAVTLAIEDKEDPIPAKYNLSPEADVTVILYTDRVVKANYSFAKGKLSDKDISAIVQDVSKIVGK</sequence>
<dbReference type="OrthoDB" id="265402at2"/>
<name>A0A2Z3HI73_9BACT</name>
<evidence type="ECO:0008006" key="3">
    <source>
        <dbReference type="Google" id="ProtNLM"/>
    </source>
</evidence>
<protein>
    <recommendedName>
        <fullName evidence="3">Thioredoxin domain-containing protein</fullName>
    </recommendedName>
</protein>
<dbReference type="EMBL" id="CP025958">
    <property type="protein sequence ID" value="AWM41524.1"/>
    <property type="molecule type" value="Genomic_DNA"/>
</dbReference>
<evidence type="ECO:0000313" key="1">
    <source>
        <dbReference type="EMBL" id="AWM41524.1"/>
    </source>
</evidence>
<dbReference type="RefSeq" id="WP_010035945.1">
    <property type="nucleotide sequence ID" value="NZ_CP025958.1"/>
</dbReference>
<organism evidence="1 2">
    <name type="scientific">Gemmata obscuriglobus</name>
    <dbReference type="NCBI Taxonomy" id="114"/>
    <lineage>
        <taxon>Bacteria</taxon>
        <taxon>Pseudomonadati</taxon>
        <taxon>Planctomycetota</taxon>
        <taxon>Planctomycetia</taxon>
        <taxon>Gemmatales</taxon>
        <taxon>Gemmataceae</taxon>
        <taxon>Gemmata</taxon>
    </lineage>
</organism>